<gene>
    <name evidence="2" type="ORF">B0J13DRAFT_619548</name>
</gene>
<dbReference type="EMBL" id="JAGMUU010000005">
    <property type="protein sequence ID" value="KAH7151957.1"/>
    <property type="molecule type" value="Genomic_DNA"/>
</dbReference>
<sequence>MSKPSNVDRSQWRTKCRQRLAEHINDSLDLTIDPADVRLIPSEEDPYRWKRSSEKEYLFEKHLSKLSVGPLMELCKGVGTSFQAVRPSVEVGKKPWNETQDLRDEISKLKEERSEIMQLAKKARSETILAKRHSGKYKREYCELRRKYHKQQQLLARYKGLMTDLLRDSESIESPSLPRRYDKY</sequence>
<feature type="coiled-coil region" evidence="1">
    <location>
        <begin position="99"/>
        <end position="126"/>
    </location>
</feature>
<name>A0A9P9F356_9HYPO</name>
<comment type="caution">
    <text evidence="2">The sequence shown here is derived from an EMBL/GenBank/DDBJ whole genome shotgun (WGS) entry which is preliminary data.</text>
</comment>
<dbReference type="Proteomes" id="UP000717696">
    <property type="component" value="Unassembled WGS sequence"/>
</dbReference>
<dbReference type="OrthoDB" id="5017668at2759"/>
<evidence type="ECO:0000313" key="2">
    <source>
        <dbReference type="EMBL" id="KAH7151957.1"/>
    </source>
</evidence>
<reference evidence="2" key="1">
    <citation type="journal article" date="2021" name="Nat. Commun.">
        <title>Genetic determinants of endophytism in the Arabidopsis root mycobiome.</title>
        <authorList>
            <person name="Mesny F."/>
            <person name="Miyauchi S."/>
            <person name="Thiergart T."/>
            <person name="Pickel B."/>
            <person name="Atanasova L."/>
            <person name="Karlsson M."/>
            <person name="Huettel B."/>
            <person name="Barry K.W."/>
            <person name="Haridas S."/>
            <person name="Chen C."/>
            <person name="Bauer D."/>
            <person name="Andreopoulos W."/>
            <person name="Pangilinan J."/>
            <person name="LaButti K."/>
            <person name="Riley R."/>
            <person name="Lipzen A."/>
            <person name="Clum A."/>
            <person name="Drula E."/>
            <person name="Henrissat B."/>
            <person name="Kohler A."/>
            <person name="Grigoriev I.V."/>
            <person name="Martin F.M."/>
            <person name="Hacquard S."/>
        </authorList>
    </citation>
    <scope>NUCLEOTIDE SEQUENCE</scope>
    <source>
        <strain evidence="2">MPI-CAGE-AT-0021</strain>
    </source>
</reference>
<protein>
    <submittedName>
        <fullName evidence="2">Uncharacterized protein</fullName>
    </submittedName>
</protein>
<keyword evidence="3" id="KW-1185">Reference proteome</keyword>
<proteinExistence type="predicted"/>
<keyword evidence="1" id="KW-0175">Coiled coil</keyword>
<organism evidence="2 3">
    <name type="scientific">Dactylonectria estremocensis</name>
    <dbReference type="NCBI Taxonomy" id="1079267"/>
    <lineage>
        <taxon>Eukaryota</taxon>
        <taxon>Fungi</taxon>
        <taxon>Dikarya</taxon>
        <taxon>Ascomycota</taxon>
        <taxon>Pezizomycotina</taxon>
        <taxon>Sordariomycetes</taxon>
        <taxon>Hypocreomycetidae</taxon>
        <taxon>Hypocreales</taxon>
        <taxon>Nectriaceae</taxon>
        <taxon>Dactylonectria</taxon>
    </lineage>
</organism>
<accession>A0A9P9F356</accession>
<dbReference type="AlphaFoldDB" id="A0A9P9F356"/>
<evidence type="ECO:0000256" key="1">
    <source>
        <dbReference type="SAM" id="Coils"/>
    </source>
</evidence>
<evidence type="ECO:0000313" key="3">
    <source>
        <dbReference type="Proteomes" id="UP000717696"/>
    </source>
</evidence>